<organism evidence="1 2">
    <name type="scientific">Halostagnicola larsenii XH-48</name>
    <dbReference type="NCBI Taxonomy" id="797299"/>
    <lineage>
        <taxon>Archaea</taxon>
        <taxon>Methanobacteriati</taxon>
        <taxon>Methanobacteriota</taxon>
        <taxon>Stenosarchaea group</taxon>
        <taxon>Halobacteria</taxon>
        <taxon>Halobacteriales</taxon>
        <taxon>Natrialbaceae</taxon>
        <taxon>Halostagnicola</taxon>
    </lineage>
</organism>
<gene>
    <name evidence="1" type="ORF">HALLA_13595</name>
</gene>
<accession>W0JUU0</accession>
<reference evidence="1 2" key="1">
    <citation type="submission" date="2014-01" db="EMBL/GenBank/DDBJ databases">
        <authorList>
            <consortium name="DOE Joint Genome Institute"/>
            <person name="Anderson I."/>
            <person name="Huntemann M."/>
            <person name="Han J."/>
            <person name="Chen A."/>
            <person name="Kyrpides N."/>
            <person name="Mavromatis K."/>
            <person name="Markowitz V."/>
            <person name="Palaniappan K."/>
            <person name="Ivanova N."/>
            <person name="Schaumberg A."/>
            <person name="Pati A."/>
            <person name="Liolios K."/>
            <person name="Nordberg H.P."/>
            <person name="Cantor M.N."/>
            <person name="Hua S.X."/>
            <person name="Woyke T."/>
        </authorList>
    </citation>
    <scope>NUCLEOTIDE SEQUENCE [LARGE SCALE GENOMIC DNA]</scope>
    <source>
        <strain evidence="1 2">XH-48</strain>
    </source>
</reference>
<evidence type="ECO:0000313" key="2">
    <source>
        <dbReference type="Proteomes" id="UP000019024"/>
    </source>
</evidence>
<proteinExistence type="predicted"/>
<evidence type="ECO:0000313" key="1">
    <source>
        <dbReference type="EMBL" id="AHG01035.1"/>
    </source>
</evidence>
<keyword evidence="2" id="KW-1185">Reference proteome</keyword>
<dbReference type="HOGENOM" id="CLU_3178465_0_0_2"/>
<protein>
    <submittedName>
        <fullName evidence="1">Uncharacterized protein</fullName>
    </submittedName>
</protein>
<sequence>MVTLVFVAEMAEIHADTRLELSGRLECAHTRASIAPDIFLETTSVR</sequence>
<dbReference type="STRING" id="797299.HALLA_13595"/>
<dbReference type="Proteomes" id="UP000019024">
    <property type="component" value="Chromosome"/>
</dbReference>
<name>W0JUU0_9EURY</name>
<dbReference type="AlphaFoldDB" id="W0JUU0"/>
<dbReference type="KEGG" id="hlr:HALLA_13595"/>
<dbReference type="EMBL" id="CP007055">
    <property type="protein sequence ID" value="AHG01035.1"/>
    <property type="molecule type" value="Genomic_DNA"/>
</dbReference>